<evidence type="ECO:0000313" key="4">
    <source>
        <dbReference type="EMBL" id="QKW48044.1"/>
    </source>
</evidence>
<dbReference type="GO" id="GO:0003677">
    <property type="term" value="F:DNA binding"/>
    <property type="evidence" value="ECO:0007669"/>
    <property type="project" value="InterPro"/>
</dbReference>
<feature type="transmembrane region" description="Helical" evidence="1">
    <location>
        <begin position="543"/>
        <end position="560"/>
    </location>
</feature>
<reference evidence="4 5" key="1">
    <citation type="submission" date="2020-06" db="EMBL/GenBank/DDBJ databases">
        <title>Genome mining for natural products.</title>
        <authorList>
            <person name="Zhang B."/>
            <person name="Shi J."/>
            <person name="Ge H."/>
        </authorList>
    </citation>
    <scope>NUCLEOTIDE SEQUENCE [LARGE SCALE GENOMIC DNA]</scope>
    <source>
        <strain evidence="4 5">NA06532</strain>
        <plasmid evidence="4 5">unnamed1</plasmid>
    </source>
</reference>
<dbReference type="GeneID" id="87636829"/>
<evidence type="ECO:0000313" key="3">
    <source>
        <dbReference type="EMBL" id="QKW47180.1"/>
    </source>
</evidence>
<dbReference type="EMBL" id="CP054927">
    <property type="protein sequence ID" value="QKW48044.1"/>
    <property type="molecule type" value="Genomic_DNA"/>
</dbReference>
<dbReference type="Proteomes" id="UP000509345">
    <property type="component" value="Plasmid unnamed1"/>
</dbReference>
<organism evidence="4 5">
    <name type="scientific">Streptomyces microflavus</name>
    <name type="common">Streptomyces lipmanii</name>
    <dbReference type="NCBI Taxonomy" id="1919"/>
    <lineage>
        <taxon>Bacteria</taxon>
        <taxon>Bacillati</taxon>
        <taxon>Actinomycetota</taxon>
        <taxon>Actinomycetes</taxon>
        <taxon>Kitasatosporales</taxon>
        <taxon>Streptomycetaceae</taxon>
        <taxon>Streptomyces</taxon>
    </lineage>
</organism>
<dbReference type="PROSITE" id="PS50943">
    <property type="entry name" value="HTH_CROC1"/>
    <property type="match status" value="1"/>
</dbReference>
<geneLocation type="plasmid" evidence="4 5">
    <name>unnamed1</name>
</geneLocation>
<evidence type="ECO:0000259" key="2">
    <source>
        <dbReference type="PROSITE" id="PS50943"/>
    </source>
</evidence>
<keyword evidence="1" id="KW-0472">Membrane</keyword>
<keyword evidence="4" id="KW-0614">Plasmid</keyword>
<dbReference type="CDD" id="cd00093">
    <property type="entry name" value="HTH_XRE"/>
    <property type="match status" value="1"/>
</dbReference>
<name>A0A7H8N0Q4_STRMI</name>
<dbReference type="InterPro" id="IPR010982">
    <property type="entry name" value="Lambda_DNA-bd_dom_sf"/>
</dbReference>
<feature type="domain" description="HTH cro/C1-type" evidence="2">
    <location>
        <begin position="27"/>
        <end position="63"/>
    </location>
</feature>
<dbReference type="RefSeq" id="WP_176145327.1">
    <property type="nucleotide sequence ID" value="NZ_CP054926.1"/>
</dbReference>
<dbReference type="InterPro" id="IPR001387">
    <property type="entry name" value="Cro/C1-type_HTH"/>
</dbReference>
<dbReference type="SUPFAM" id="SSF47413">
    <property type="entry name" value="lambda repressor-like DNA-binding domains"/>
    <property type="match status" value="1"/>
</dbReference>
<dbReference type="Pfam" id="PF13560">
    <property type="entry name" value="HTH_31"/>
    <property type="match status" value="1"/>
</dbReference>
<dbReference type="SUPFAM" id="SSF52540">
    <property type="entry name" value="P-loop containing nucleoside triphosphate hydrolases"/>
    <property type="match status" value="1"/>
</dbReference>
<accession>A0A7H8N0Q4</accession>
<feature type="transmembrane region" description="Helical" evidence="1">
    <location>
        <begin position="504"/>
        <end position="522"/>
    </location>
</feature>
<sequence>MPPGRRGRPERPIDTTVPALAELARELRELRLGAGFSLDQLARLVHSSKAALSLATTGRKLPSRALVVAWVLACEPGRSADVVGARYDKVAEAYRAATLPVPVAAPVPVHLPVAVDAAPVAPAEPRPGSKAADLFEQAAWASLEPDRRAWGIAAHPAPLPLRFTPAPVDFTDAGPNPPDLSGRYADIADAYALVPSGRLVILGERGSGKTQLARHLGTQLLTADDPALCVLISLTGCDALHELPAFLDWLAGRLPGDSPHEIAAVLGRGRLVPLLDDFDRLGRRERARLLLTLDQLPDSARFVLVGGWSEYATAVEDTDTVPAGCAAVRIQPVGVDDLDSWIQRGSRRAEAKRKDWDDVLDALRADPRAPARKVLADPLLAGAARILFTDGRGDPGELVAPDADAESLEKRLLNHLLGTFAPRRLLHPEAVEERRLERLLRLMGRAVRERGGPVRDLRVLYAGVRHTRLWAAVHVLVLAVFSFVLQAERSSRDDVYADSATTDLTVVSTTVMLLCPYLYFYLRHSRGDKTGERLDPVRSMVQAVLFPAPAVITGVMVSLGNGLSMGLLLAFLLLLITALSAVGSRPPYRLPGLDGLFGPILFTLPVMGLTGGFFVAAQLLLLSTLSGSWLLSSLGFHRHDSVSPLQLPRTLHFAVHRGVLVPTPDGFVFTHHAVARWYADAKSPDVRERSDA</sequence>
<feature type="transmembrane region" description="Helical" evidence="1">
    <location>
        <begin position="566"/>
        <end position="584"/>
    </location>
</feature>
<feature type="transmembrane region" description="Helical" evidence="1">
    <location>
        <begin position="596"/>
        <end position="621"/>
    </location>
</feature>
<dbReference type="EMBL" id="CP054926">
    <property type="protein sequence ID" value="QKW47180.1"/>
    <property type="molecule type" value="Genomic_DNA"/>
</dbReference>
<protein>
    <recommendedName>
        <fullName evidence="2">HTH cro/C1-type domain-containing protein</fullName>
    </recommendedName>
</protein>
<proteinExistence type="predicted"/>
<feature type="transmembrane region" description="Helical" evidence="1">
    <location>
        <begin position="467"/>
        <end position="484"/>
    </location>
</feature>
<evidence type="ECO:0000256" key="1">
    <source>
        <dbReference type="SAM" id="Phobius"/>
    </source>
</evidence>
<keyword evidence="1" id="KW-1133">Transmembrane helix</keyword>
<evidence type="ECO:0000313" key="5">
    <source>
        <dbReference type="Proteomes" id="UP000509345"/>
    </source>
</evidence>
<dbReference type="AlphaFoldDB" id="A0A7H8N0Q4"/>
<dbReference type="Proteomes" id="UP000509345">
    <property type="component" value="Chromosome"/>
</dbReference>
<dbReference type="InterPro" id="IPR027417">
    <property type="entry name" value="P-loop_NTPase"/>
</dbReference>
<gene>
    <name evidence="3" type="ORF">HUT09_34180</name>
    <name evidence="4" type="ORF">HUT09_36860</name>
</gene>
<keyword evidence="1" id="KW-0812">Transmembrane</keyword>